<evidence type="ECO:0000313" key="21">
    <source>
        <dbReference type="EMBL" id="ADU29120.1"/>
    </source>
</evidence>
<dbReference type="SUPFAM" id="SSF46946">
    <property type="entry name" value="S13-like H2TH domain"/>
    <property type="match status" value="1"/>
</dbReference>
<evidence type="ECO:0000256" key="12">
    <source>
        <dbReference type="ARBA" id="ARBA00023125"/>
    </source>
</evidence>
<evidence type="ECO:0000256" key="8">
    <source>
        <dbReference type="ARBA" id="ARBA00022763"/>
    </source>
</evidence>
<sequence length="264" mass="30333">MPELPEMENYRLLLNERIAGQKVTGVEVTREKTINVPVQSFLKEVNGTIIEHIDRRAKHLIFKLSNGKRLVLHLMLGGVLFLGNGENDPDRTRQVTLTIGKIELFFIGLRLGYLHLVTQEEMEEQFKDLGPEPLQITIDAFNELIKKRKGMLKTTLVNQKFISGIGNLYSDEICYEARLLPERKMNELSTQEVLDLFQSIQHVLRRGISQGGYMDPLFNGDAQTGNYHAFVYDREGEACSRCQTHIVREEISSRKCFYCPNCQK</sequence>
<dbReference type="Proteomes" id="UP000001401">
    <property type="component" value="Chromosome"/>
</dbReference>
<keyword evidence="10" id="KW-0378">Hydrolase</keyword>
<dbReference type="Pfam" id="PF06831">
    <property type="entry name" value="H2TH"/>
    <property type="match status" value="1"/>
</dbReference>
<dbReference type="STRING" id="649639.Bcell_0842"/>
<name>E6U0S2_EVAC2</name>
<dbReference type="EC" id="4.2.99.18" evidence="5"/>
<dbReference type="GO" id="GO:0008270">
    <property type="term" value="F:zinc ion binding"/>
    <property type="evidence" value="ECO:0007669"/>
    <property type="project" value="UniProtKB-KW"/>
</dbReference>
<dbReference type="GO" id="GO:0140078">
    <property type="term" value="F:class I DNA-(apurinic or apyrimidinic site) endonuclease activity"/>
    <property type="evidence" value="ECO:0007669"/>
    <property type="project" value="UniProtKB-EC"/>
</dbReference>
<keyword evidence="12" id="KW-0238">DNA-binding</keyword>
<evidence type="ECO:0000256" key="18">
    <source>
        <dbReference type="PROSITE-ProRule" id="PRU00391"/>
    </source>
</evidence>
<dbReference type="SUPFAM" id="SSF57716">
    <property type="entry name" value="Glucocorticoid receptor-like (DNA-binding domain)"/>
    <property type="match status" value="1"/>
</dbReference>
<dbReference type="GO" id="GO:0034039">
    <property type="term" value="F:8-oxo-7,8-dihydroguanine DNA N-glycosylase activity"/>
    <property type="evidence" value="ECO:0007669"/>
    <property type="project" value="TreeGrafter"/>
</dbReference>
<dbReference type="PANTHER" id="PTHR22993">
    <property type="entry name" value="FORMAMIDOPYRIMIDINE-DNA GLYCOSYLASE"/>
    <property type="match status" value="1"/>
</dbReference>
<dbReference type="InterPro" id="IPR010663">
    <property type="entry name" value="Znf_FPG/IleRS"/>
</dbReference>
<protein>
    <recommendedName>
        <fullName evidence="6">Formamidopyrimidine-DNA glycosylase</fullName>
        <ecNumber evidence="4">3.2.2.23</ecNumber>
        <ecNumber evidence="5">4.2.99.18</ecNumber>
    </recommendedName>
    <alternativeName>
        <fullName evidence="17">DNA-(apurinic or apyrimidinic site) lyase MutM</fullName>
    </alternativeName>
</protein>
<keyword evidence="11" id="KW-0862">Zinc</keyword>
<evidence type="ECO:0000256" key="4">
    <source>
        <dbReference type="ARBA" id="ARBA00012024"/>
    </source>
</evidence>
<dbReference type="KEGG" id="bco:Bcell_0842"/>
<evidence type="ECO:0000313" key="22">
    <source>
        <dbReference type="Proteomes" id="UP000001401"/>
    </source>
</evidence>
<dbReference type="InterPro" id="IPR015886">
    <property type="entry name" value="H2TH_FPG"/>
</dbReference>
<evidence type="ECO:0000256" key="17">
    <source>
        <dbReference type="ARBA" id="ARBA00030638"/>
    </source>
</evidence>
<evidence type="ECO:0000256" key="1">
    <source>
        <dbReference type="ARBA" id="ARBA00001668"/>
    </source>
</evidence>
<dbReference type="PROSITE" id="PS51066">
    <property type="entry name" value="ZF_FPG_2"/>
    <property type="match status" value="1"/>
</dbReference>
<evidence type="ECO:0000256" key="5">
    <source>
        <dbReference type="ARBA" id="ARBA00012720"/>
    </source>
</evidence>
<dbReference type="Gene3D" id="3.20.190.10">
    <property type="entry name" value="MutM-like, N-terminal"/>
    <property type="match status" value="1"/>
</dbReference>
<dbReference type="PANTHER" id="PTHR22993:SF9">
    <property type="entry name" value="FORMAMIDOPYRIMIDINE-DNA GLYCOSYLASE"/>
    <property type="match status" value="1"/>
</dbReference>
<evidence type="ECO:0000256" key="14">
    <source>
        <dbReference type="ARBA" id="ARBA00023239"/>
    </source>
</evidence>
<dbReference type="EMBL" id="CP002394">
    <property type="protein sequence ID" value="ADU29120.1"/>
    <property type="molecule type" value="Genomic_DNA"/>
</dbReference>
<gene>
    <name evidence="21" type="ordered locus">Bcell_0842</name>
</gene>
<accession>E6U0S2</accession>
<dbReference type="InterPro" id="IPR000214">
    <property type="entry name" value="Znf_DNA_glyclase/AP_lyase"/>
</dbReference>
<comment type="catalytic activity">
    <reaction evidence="1">
        <text>Hydrolysis of DNA containing ring-opened 7-methylguanine residues, releasing 2,6-diamino-4-hydroxy-5-(N-methyl)formamidopyrimidine.</text>
        <dbReference type="EC" id="3.2.2.23"/>
    </reaction>
</comment>
<evidence type="ECO:0000256" key="3">
    <source>
        <dbReference type="ARBA" id="ARBA00009409"/>
    </source>
</evidence>
<dbReference type="SMART" id="SM00898">
    <property type="entry name" value="Fapy_DNA_glyco"/>
    <property type="match status" value="1"/>
</dbReference>
<dbReference type="GO" id="GO:0006284">
    <property type="term" value="P:base-excision repair"/>
    <property type="evidence" value="ECO:0007669"/>
    <property type="project" value="InterPro"/>
</dbReference>
<evidence type="ECO:0000259" key="20">
    <source>
        <dbReference type="PROSITE" id="PS51068"/>
    </source>
</evidence>
<keyword evidence="13" id="KW-0234">DNA repair</keyword>
<dbReference type="AlphaFoldDB" id="E6U0S2"/>
<dbReference type="HOGENOM" id="CLU_038423_1_2_9"/>
<evidence type="ECO:0000256" key="11">
    <source>
        <dbReference type="ARBA" id="ARBA00022833"/>
    </source>
</evidence>
<dbReference type="InterPro" id="IPR010979">
    <property type="entry name" value="Ribosomal_uS13-like_H2TH"/>
</dbReference>
<evidence type="ECO:0000256" key="10">
    <source>
        <dbReference type="ARBA" id="ARBA00022801"/>
    </source>
</evidence>
<dbReference type="InterPro" id="IPR035937">
    <property type="entry name" value="FPG_N"/>
</dbReference>
<keyword evidence="7" id="KW-0479">Metal-binding</keyword>
<dbReference type="GO" id="GO:0003684">
    <property type="term" value="F:damaged DNA binding"/>
    <property type="evidence" value="ECO:0007669"/>
    <property type="project" value="InterPro"/>
</dbReference>
<keyword evidence="22" id="KW-1185">Reference proteome</keyword>
<dbReference type="SMART" id="SM01232">
    <property type="entry name" value="H2TH"/>
    <property type="match status" value="1"/>
</dbReference>
<evidence type="ECO:0000256" key="7">
    <source>
        <dbReference type="ARBA" id="ARBA00022723"/>
    </source>
</evidence>
<dbReference type="OrthoDB" id="9800855at2"/>
<proteinExistence type="inferred from homology"/>
<dbReference type="Pfam" id="PF01149">
    <property type="entry name" value="Fapy_DNA_glyco"/>
    <property type="match status" value="1"/>
</dbReference>
<dbReference type="PROSITE" id="PS51068">
    <property type="entry name" value="FPG_CAT"/>
    <property type="match status" value="1"/>
</dbReference>
<keyword evidence="8" id="KW-0227">DNA damage</keyword>
<feature type="domain" description="Formamidopyrimidine-DNA glycosylase catalytic" evidence="20">
    <location>
        <begin position="2"/>
        <end position="112"/>
    </location>
</feature>
<evidence type="ECO:0000256" key="2">
    <source>
        <dbReference type="ARBA" id="ARBA00001947"/>
    </source>
</evidence>
<evidence type="ECO:0000256" key="13">
    <source>
        <dbReference type="ARBA" id="ARBA00023204"/>
    </source>
</evidence>
<organism evidence="21 22">
    <name type="scientific">Evansella cellulosilytica (strain ATCC 21833 / DSM 2522 / FERM P-1141 / JCM 9156 / N-4)</name>
    <name type="common">Bacillus cellulosilyticus</name>
    <dbReference type="NCBI Taxonomy" id="649639"/>
    <lineage>
        <taxon>Bacteria</taxon>
        <taxon>Bacillati</taxon>
        <taxon>Bacillota</taxon>
        <taxon>Bacilli</taxon>
        <taxon>Bacillales</taxon>
        <taxon>Bacillaceae</taxon>
        <taxon>Evansella</taxon>
    </lineage>
</organism>
<keyword evidence="9 18" id="KW-0863">Zinc-finger</keyword>
<dbReference type="InterPro" id="IPR012319">
    <property type="entry name" value="FPG_cat"/>
</dbReference>
<dbReference type="EC" id="3.2.2.23" evidence="4"/>
<evidence type="ECO:0000256" key="9">
    <source>
        <dbReference type="ARBA" id="ARBA00022771"/>
    </source>
</evidence>
<comment type="similarity">
    <text evidence="3">Belongs to the FPG family.</text>
</comment>
<dbReference type="SUPFAM" id="SSF81624">
    <property type="entry name" value="N-terminal domain of MutM-like DNA repair proteins"/>
    <property type="match status" value="1"/>
</dbReference>
<keyword evidence="16" id="KW-0326">Glycosidase</keyword>
<reference evidence="21" key="1">
    <citation type="submission" date="2010-12" db="EMBL/GenBank/DDBJ databases">
        <title>Complete sequence of Bacillus cellulosilyticus DSM 2522.</title>
        <authorList>
            <consortium name="US DOE Joint Genome Institute"/>
            <person name="Lucas S."/>
            <person name="Copeland A."/>
            <person name="Lapidus A."/>
            <person name="Cheng J.-F."/>
            <person name="Bruce D."/>
            <person name="Goodwin L."/>
            <person name="Pitluck S."/>
            <person name="Chertkov O."/>
            <person name="Detter J.C."/>
            <person name="Han C."/>
            <person name="Tapia R."/>
            <person name="Land M."/>
            <person name="Hauser L."/>
            <person name="Jeffries C."/>
            <person name="Kyrpides N."/>
            <person name="Ivanova N."/>
            <person name="Mikhailova N."/>
            <person name="Brumm P."/>
            <person name="Mead D."/>
            <person name="Woyke T."/>
        </authorList>
    </citation>
    <scope>NUCLEOTIDE SEQUENCE [LARGE SCALE GENOMIC DNA]</scope>
    <source>
        <strain evidence="21">DSM 2522</strain>
    </source>
</reference>
<dbReference type="Pfam" id="PF06827">
    <property type="entry name" value="zf-FPG_IleRS"/>
    <property type="match status" value="1"/>
</dbReference>
<evidence type="ECO:0000256" key="15">
    <source>
        <dbReference type="ARBA" id="ARBA00023268"/>
    </source>
</evidence>
<keyword evidence="14 21" id="KW-0456">Lyase</keyword>
<keyword evidence="15" id="KW-0511">Multifunctional enzyme</keyword>
<dbReference type="Gene3D" id="1.10.8.50">
    <property type="match status" value="1"/>
</dbReference>
<feature type="domain" description="FPG-type" evidence="19">
    <location>
        <begin position="230"/>
        <end position="264"/>
    </location>
</feature>
<evidence type="ECO:0000259" key="19">
    <source>
        <dbReference type="PROSITE" id="PS51066"/>
    </source>
</evidence>
<dbReference type="RefSeq" id="WP_013487461.1">
    <property type="nucleotide sequence ID" value="NC_014829.1"/>
</dbReference>
<dbReference type="eggNOG" id="COG0266">
    <property type="taxonomic scope" value="Bacteria"/>
</dbReference>
<evidence type="ECO:0000256" key="6">
    <source>
        <dbReference type="ARBA" id="ARBA00016240"/>
    </source>
</evidence>
<evidence type="ECO:0000256" key="16">
    <source>
        <dbReference type="ARBA" id="ARBA00023295"/>
    </source>
</evidence>
<comment type="cofactor">
    <cofactor evidence="2">
        <name>Zn(2+)</name>
        <dbReference type="ChEBI" id="CHEBI:29105"/>
    </cofactor>
</comment>